<name>A0AAP6JFI5_9GAMM</name>
<dbReference type="PANTHER" id="PTHR43031:SF17">
    <property type="entry name" value="SULFURTRANSFERASE YTWF-RELATED"/>
    <property type="match status" value="1"/>
</dbReference>
<evidence type="ECO:0000313" key="2">
    <source>
        <dbReference type="EMBL" id="MEA5446030.1"/>
    </source>
</evidence>
<reference evidence="2 3" key="1">
    <citation type="submission" date="2023-12" db="EMBL/GenBank/DDBJ databases">
        <title>Whole-genome sequencing of halo(alkali)philic microorganisms from hypersaline lakes.</title>
        <authorList>
            <person name="Sorokin D.Y."/>
            <person name="Merkel A.Y."/>
            <person name="Messina E."/>
            <person name="Yakimov M."/>
        </authorList>
    </citation>
    <scope>NUCLEOTIDE SEQUENCE [LARGE SCALE GENOMIC DNA]</scope>
    <source>
        <strain evidence="2 3">AB-CW1</strain>
    </source>
</reference>
<dbReference type="EMBL" id="JAYGII010000019">
    <property type="protein sequence ID" value="MEA5446030.1"/>
    <property type="molecule type" value="Genomic_DNA"/>
</dbReference>
<sequence length="105" mass="11609">MQELPAREAHKLLQSGQASLLDVREPSELALAAVDGALHIPLAQLPQCLDRIPRQRPLIVMCHHGVRSAMAADFLERQGFEDVSNLLGGIDAWSQEVDDDIPRYS</sequence>
<dbReference type="Gene3D" id="3.40.250.10">
    <property type="entry name" value="Rhodanese-like domain"/>
    <property type="match status" value="1"/>
</dbReference>
<dbReference type="PROSITE" id="PS50206">
    <property type="entry name" value="RHODANESE_3"/>
    <property type="match status" value="1"/>
</dbReference>
<comment type="caution">
    <text evidence="2">The sequence shown here is derived from an EMBL/GenBank/DDBJ whole genome shotgun (WGS) entry which is preliminary data.</text>
</comment>
<dbReference type="SMART" id="SM00450">
    <property type="entry name" value="RHOD"/>
    <property type="match status" value="1"/>
</dbReference>
<dbReference type="SUPFAM" id="SSF52821">
    <property type="entry name" value="Rhodanese/Cell cycle control phosphatase"/>
    <property type="match status" value="1"/>
</dbReference>
<dbReference type="InterPro" id="IPR050229">
    <property type="entry name" value="GlpE_sulfurtransferase"/>
</dbReference>
<dbReference type="RefSeq" id="WP_346051991.1">
    <property type="nucleotide sequence ID" value="NZ_JAYGII010000019.1"/>
</dbReference>
<dbReference type="InterPro" id="IPR001763">
    <property type="entry name" value="Rhodanese-like_dom"/>
</dbReference>
<dbReference type="PANTHER" id="PTHR43031">
    <property type="entry name" value="FAD-DEPENDENT OXIDOREDUCTASE"/>
    <property type="match status" value="1"/>
</dbReference>
<proteinExistence type="predicted"/>
<accession>A0AAP6JFI5</accession>
<feature type="domain" description="Rhodanese" evidence="1">
    <location>
        <begin position="14"/>
        <end position="102"/>
    </location>
</feature>
<dbReference type="Proteomes" id="UP001302316">
    <property type="component" value="Unassembled WGS sequence"/>
</dbReference>
<dbReference type="AlphaFoldDB" id="A0AAP6JFI5"/>
<evidence type="ECO:0000259" key="1">
    <source>
        <dbReference type="PROSITE" id="PS50206"/>
    </source>
</evidence>
<organism evidence="2 3">
    <name type="scientific">Natronospira elongata</name>
    <dbReference type="NCBI Taxonomy" id="3110268"/>
    <lineage>
        <taxon>Bacteria</taxon>
        <taxon>Pseudomonadati</taxon>
        <taxon>Pseudomonadota</taxon>
        <taxon>Gammaproteobacteria</taxon>
        <taxon>Natronospirales</taxon>
        <taxon>Natronospiraceae</taxon>
        <taxon>Natronospira</taxon>
    </lineage>
</organism>
<keyword evidence="3" id="KW-1185">Reference proteome</keyword>
<dbReference type="Pfam" id="PF00581">
    <property type="entry name" value="Rhodanese"/>
    <property type="match status" value="1"/>
</dbReference>
<gene>
    <name evidence="2" type="ORF">VCB98_09385</name>
</gene>
<dbReference type="InterPro" id="IPR036873">
    <property type="entry name" value="Rhodanese-like_dom_sf"/>
</dbReference>
<protein>
    <submittedName>
        <fullName evidence="2">Rhodanese-like domain-containing protein</fullName>
    </submittedName>
</protein>
<evidence type="ECO:0000313" key="3">
    <source>
        <dbReference type="Proteomes" id="UP001302316"/>
    </source>
</evidence>